<dbReference type="GO" id="GO:0051920">
    <property type="term" value="F:peroxiredoxin activity"/>
    <property type="evidence" value="ECO:0007669"/>
    <property type="project" value="InterPro"/>
</dbReference>
<organism evidence="1 2">
    <name type="scientific">Capsulimonas corticalis</name>
    <dbReference type="NCBI Taxonomy" id="2219043"/>
    <lineage>
        <taxon>Bacteria</taxon>
        <taxon>Bacillati</taxon>
        <taxon>Armatimonadota</taxon>
        <taxon>Armatimonadia</taxon>
        <taxon>Capsulimonadales</taxon>
        <taxon>Capsulimonadaceae</taxon>
        <taxon>Capsulimonas</taxon>
    </lineage>
</organism>
<dbReference type="PANTHER" id="PTHR35446">
    <property type="entry name" value="SI:CH211-175M2.5"/>
    <property type="match status" value="1"/>
</dbReference>
<dbReference type="Gene3D" id="1.20.1290.10">
    <property type="entry name" value="AhpD-like"/>
    <property type="match status" value="1"/>
</dbReference>
<dbReference type="InterPro" id="IPR004675">
    <property type="entry name" value="AhpD_core"/>
</dbReference>
<dbReference type="PANTHER" id="PTHR35446:SF2">
    <property type="entry name" value="CARBOXYMUCONOLACTONE DECARBOXYLASE-LIKE DOMAIN-CONTAINING PROTEIN"/>
    <property type="match status" value="1"/>
</dbReference>
<dbReference type="AlphaFoldDB" id="A0A402CZN4"/>
<evidence type="ECO:0000313" key="1">
    <source>
        <dbReference type="EMBL" id="BDI33896.1"/>
    </source>
</evidence>
<dbReference type="Proteomes" id="UP000287394">
    <property type="component" value="Chromosome"/>
</dbReference>
<dbReference type="FunCoup" id="A0A402CZN4">
    <property type="interactions" value="50"/>
</dbReference>
<dbReference type="InterPro" id="IPR029032">
    <property type="entry name" value="AhpD-like"/>
</dbReference>
<accession>A0A402CZN4</accession>
<gene>
    <name evidence="1" type="ORF">CCAX7_59470</name>
</gene>
<sequence length="148" mass="16920">MPRIQYDQIAPGTVKALYGVHAYVEKGKINEHLRTLVTLRVSQVNGCGFCVDMHTQELRKLGETQQRIDCLVAWSETDLYTPREQTAFKFAEAVTLISQTHVPDDIFALARTEFTDEEIVDLAMAVVDINSWNRMAITFRKFPARRDS</sequence>
<dbReference type="OrthoDB" id="9801997at2"/>
<keyword evidence="2" id="KW-1185">Reference proteome</keyword>
<dbReference type="SUPFAM" id="SSF69118">
    <property type="entry name" value="AhpD-like"/>
    <property type="match status" value="1"/>
</dbReference>
<dbReference type="RefSeq" id="WP_119322777.1">
    <property type="nucleotide sequence ID" value="NZ_AP025739.1"/>
</dbReference>
<proteinExistence type="predicted"/>
<dbReference type="NCBIfam" id="TIGR00778">
    <property type="entry name" value="ahpD_dom"/>
    <property type="match status" value="1"/>
</dbReference>
<dbReference type="Pfam" id="PF02627">
    <property type="entry name" value="CMD"/>
    <property type="match status" value="1"/>
</dbReference>
<dbReference type="InterPro" id="IPR003779">
    <property type="entry name" value="CMD-like"/>
</dbReference>
<protein>
    <submittedName>
        <fullName evidence="1">Alkyl hydroperoxide reductase AhpD</fullName>
    </submittedName>
</protein>
<name>A0A402CZN4_9BACT</name>
<evidence type="ECO:0000313" key="2">
    <source>
        <dbReference type="Proteomes" id="UP000287394"/>
    </source>
</evidence>
<dbReference type="KEGG" id="ccot:CCAX7_59470"/>
<reference evidence="1 2" key="1">
    <citation type="journal article" date="2019" name="Int. J. Syst. Evol. Microbiol.">
        <title>Capsulimonas corticalis gen. nov., sp. nov., an aerobic capsulated bacterium, of a novel bacterial order, Capsulimonadales ord. nov., of the class Armatimonadia of the phylum Armatimonadetes.</title>
        <authorList>
            <person name="Li J."/>
            <person name="Kudo C."/>
            <person name="Tonouchi A."/>
        </authorList>
    </citation>
    <scope>NUCLEOTIDE SEQUENCE [LARGE SCALE GENOMIC DNA]</scope>
    <source>
        <strain evidence="1 2">AX-7</strain>
    </source>
</reference>
<dbReference type="EMBL" id="AP025739">
    <property type="protein sequence ID" value="BDI33896.1"/>
    <property type="molecule type" value="Genomic_DNA"/>
</dbReference>